<gene>
    <name evidence="1" type="ORF">GCM10011363_11420</name>
</gene>
<reference evidence="2" key="1">
    <citation type="journal article" date="2019" name="Int. J. Syst. Evol. Microbiol.">
        <title>The Global Catalogue of Microorganisms (GCM) 10K type strain sequencing project: providing services to taxonomists for standard genome sequencing and annotation.</title>
        <authorList>
            <consortium name="The Broad Institute Genomics Platform"/>
            <consortium name="The Broad Institute Genome Sequencing Center for Infectious Disease"/>
            <person name="Wu L."/>
            <person name="Ma J."/>
        </authorList>
    </citation>
    <scope>NUCLEOTIDE SEQUENCE [LARGE SCALE GENOMIC DNA]</scope>
    <source>
        <strain evidence="2">CGMCC 1.12478</strain>
    </source>
</reference>
<accession>A0ABQ1KHJ5</accession>
<evidence type="ECO:0000313" key="1">
    <source>
        <dbReference type="EMBL" id="GGB96489.1"/>
    </source>
</evidence>
<proteinExistence type="predicted"/>
<name>A0ABQ1KHJ5_9RHOB</name>
<dbReference type="RefSeq" id="WP_188481015.1">
    <property type="nucleotide sequence ID" value="NZ_BMFC01000002.1"/>
</dbReference>
<protein>
    <recommendedName>
        <fullName evidence="3">Hedgehog/Intein (Hint) domain-containing protein</fullName>
    </recommendedName>
</protein>
<keyword evidence="2" id="KW-1185">Reference proteome</keyword>
<comment type="caution">
    <text evidence="1">The sequence shown here is derived from an EMBL/GenBank/DDBJ whole genome shotgun (WGS) entry which is preliminary data.</text>
</comment>
<evidence type="ECO:0008006" key="3">
    <source>
        <dbReference type="Google" id="ProtNLM"/>
    </source>
</evidence>
<evidence type="ECO:0000313" key="2">
    <source>
        <dbReference type="Proteomes" id="UP000645462"/>
    </source>
</evidence>
<dbReference type="EMBL" id="BMFC01000002">
    <property type="protein sequence ID" value="GGB96489.1"/>
    <property type="molecule type" value="Genomic_DNA"/>
</dbReference>
<dbReference type="Proteomes" id="UP000645462">
    <property type="component" value="Unassembled WGS sequence"/>
</dbReference>
<sequence>MSAAMFQLPSTFKACPADGVRAEFGVCRGDPIRHIQDLILGDTFLPKRDAKWVSVSRDDRTQDMFILDRAANLPNQTLSIIAELVFMTTTGQRLDVFAAISDGDLYFVSDTVFQVTVEYVLIDIRNRTETVAPQITPVQEVQTVHPAFAASTRRPIATLRLIG</sequence>
<organism evidence="1 2">
    <name type="scientific">Marivita lacus</name>
    <dbReference type="NCBI Taxonomy" id="1323742"/>
    <lineage>
        <taxon>Bacteria</taxon>
        <taxon>Pseudomonadati</taxon>
        <taxon>Pseudomonadota</taxon>
        <taxon>Alphaproteobacteria</taxon>
        <taxon>Rhodobacterales</taxon>
        <taxon>Roseobacteraceae</taxon>
        <taxon>Marivita</taxon>
    </lineage>
</organism>